<evidence type="ECO:0000313" key="4">
    <source>
        <dbReference type="Proteomes" id="UP000219621"/>
    </source>
</evidence>
<organism evidence="3 4">
    <name type="scientific">Caenispirillum bisanense</name>
    <dbReference type="NCBI Taxonomy" id="414052"/>
    <lineage>
        <taxon>Bacteria</taxon>
        <taxon>Pseudomonadati</taxon>
        <taxon>Pseudomonadota</taxon>
        <taxon>Alphaproteobacteria</taxon>
        <taxon>Rhodospirillales</taxon>
        <taxon>Novispirillaceae</taxon>
        <taxon>Caenispirillum</taxon>
    </lineage>
</organism>
<dbReference type="CDD" id="cd06268">
    <property type="entry name" value="PBP1_ABC_transporter_LIVBP-like"/>
    <property type="match status" value="1"/>
</dbReference>
<dbReference type="Proteomes" id="UP000219621">
    <property type="component" value="Unassembled WGS sequence"/>
</dbReference>
<dbReference type="InterPro" id="IPR051010">
    <property type="entry name" value="BCAA_transport"/>
</dbReference>
<gene>
    <name evidence="3" type="ORF">SAMN05421508_103139</name>
</gene>
<dbReference type="OrthoDB" id="5341635at2"/>
<keyword evidence="2" id="KW-0732">Signal</keyword>
<dbReference type="EMBL" id="OCNJ01000003">
    <property type="protein sequence ID" value="SOD93645.1"/>
    <property type="molecule type" value="Genomic_DNA"/>
</dbReference>
<dbReference type="SUPFAM" id="SSF53822">
    <property type="entry name" value="Periplasmic binding protein-like I"/>
    <property type="match status" value="1"/>
</dbReference>
<reference evidence="3 4" key="1">
    <citation type="submission" date="2017-09" db="EMBL/GenBank/DDBJ databases">
        <authorList>
            <person name="Ehlers B."/>
            <person name="Leendertz F.H."/>
        </authorList>
    </citation>
    <scope>NUCLEOTIDE SEQUENCE [LARGE SCALE GENOMIC DNA]</scope>
    <source>
        <strain evidence="3 4">USBA 140</strain>
    </source>
</reference>
<proteinExistence type="predicted"/>
<dbReference type="AlphaFoldDB" id="A0A286GDP5"/>
<protein>
    <submittedName>
        <fullName evidence="3">ABC transporter, substrate binding protein, PQQ-dependent alcohol dehydrogenase system</fullName>
    </submittedName>
</protein>
<evidence type="ECO:0000256" key="1">
    <source>
        <dbReference type="ARBA" id="ARBA00022970"/>
    </source>
</evidence>
<dbReference type="InterPro" id="IPR022478">
    <property type="entry name" value="ABC_transptr_sub-bd_PQQ"/>
</dbReference>
<dbReference type="NCBIfam" id="TIGR03863">
    <property type="entry name" value="PQQ_ABC_bind"/>
    <property type="match status" value="1"/>
</dbReference>
<dbReference type="PANTHER" id="PTHR30483:SF6">
    <property type="entry name" value="PERIPLASMIC BINDING PROTEIN OF ABC TRANSPORTER FOR NATURAL AMINO ACIDS"/>
    <property type="match status" value="1"/>
</dbReference>
<feature type="signal peptide" evidence="2">
    <location>
        <begin position="1"/>
        <end position="21"/>
    </location>
</feature>
<dbReference type="PANTHER" id="PTHR30483">
    <property type="entry name" value="LEUCINE-SPECIFIC-BINDING PROTEIN"/>
    <property type="match status" value="1"/>
</dbReference>
<dbReference type="InterPro" id="IPR028082">
    <property type="entry name" value="Peripla_BP_I"/>
</dbReference>
<dbReference type="Gene3D" id="3.40.50.2300">
    <property type="match status" value="2"/>
</dbReference>
<sequence>MRRTVLPALALSCLLALPVQAAETVRLAWLGKARDLPPVLSNLDEIPADKGLAGARRGIADNATTGRFTGHAYALSETTVAVDGDVAAAFKRLVAAGERFFVADLPAADLAAVAALPEAADTLIFNAGAPDDALRVTGCRANLLHTLPSRAMLADALAQFLVKKRWTDWVLVVGPAEEDRLFAAAVERAAKRFGGRIVARKDWQWDHDIRRTAHEEIPLVTQGVDYDMLVVADERGDFGEYVAYNTWEPKLVAGTQGLVPAAWHRVVEQWGAVQLQNRFAEDHGRAMGPEDYAAWAAVRAVGEAVTRTKTTDFATLRDFIRSDAFELAGFKGRKLSFRAWNGQLRQPIPLVTARSLVALAPVEGFLHHSNEMDTLGHDAPEVSCP</sequence>
<keyword evidence="4" id="KW-1185">Reference proteome</keyword>
<name>A0A286GDP5_9PROT</name>
<keyword evidence="1" id="KW-0813">Transport</keyword>
<evidence type="ECO:0000313" key="3">
    <source>
        <dbReference type="EMBL" id="SOD93645.1"/>
    </source>
</evidence>
<dbReference type="GO" id="GO:0006865">
    <property type="term" value="P:amino acid transport"/>
    <property type="evidence" value="ECO:0007669"/>
    <property type="project" value="UniProtKB-KW"/>
</dbReference>
<dbReference type="RefSeq" id="WP_097278505.1">
    <property type="nucleotide sequence ID" value="NZ_OCNJ01000003.1"/>
</dbReference>
<feature type="chain" id="PRO_5013103641" evidence="2">
    <location>
        <begin position="22"/>
        <end position="385"/>
    </location>
</feature>
<keyword evidence="1" id="KW-0029">Amino-acid transport</keyword>
<accession>A0A286GDP5</accession>
<evidence type="ECO:0000256" key="2">
    <source>
        <dbReference type="SAM" id="SignalP"/>
    </source>
</evidence>